<feature type="region of interest" description="Disordered" evidence="3">
    <location>
        <begin position="687"/>
        <end position="756"/>
    </location>
</feature>
<feature type="compositionally biased region" description="Acidic residues" evidence="3">
    <location>
        <begin position="654"/>
        <end position="667"/>
    </location>
</feature>
<dbReference type="Gene3D" id="1.10.10.60">
    <property type="entry name" value="Homeodomain-like"/>
    <property type="match status" value="2"/>
</dbReference>
<feature type="compositionally biased region" description="Basic and acidic residues" evidence="3">
    <location>
        <begin position="1374"/>
        <end position="1385"/>
    </location>
</feature>
<feature type="compositionally biased region" description="Low complexity" evidence="3">
    <location>
        <begin position="1065"/>
        <end position="1079"/>
    </location>
</feature>
<dbReference type="Proteomes" id="UP000244005">
    <property type="component" value="Unassembled WGS sequence"/>
</dbReference>
<dbReference type="InterPro" id="IPR001356">
    <property type="entry name" value="HD"/>
</dbReference>
<feature type="compositionally biased region" description="Pro residues" evidence="3">
    <location>
        <begin position="1126"/>
        <end position="1139"/>
    </location>
</feature>
<dbReference type="OMA" id="VEVWRIT"/>
<comment type="subcellular location">
    <subcellularLocation>
        <location evidence="1">Nucleus</location>
    </subcellularLocation>
</comment>
<feature type="compositionally biased region" description="Low complexity" evidence="3">
    <location>
        <begin position="1242"/>
        <end position="1257"/>
    </location>
</feature>
<accession>A0A2R6XI37</accession>
<evidence type="ECO:0000256" key="1">
    <source>
        <dbReference type="ARBA" id="ARBA00004123"/>
    </source>
</evidence>
<feature type="compositionally biased region" description="Low complexity" evidence="3">
    <location>
        <begin position="969"/>
        <end position="983"/>
    </location>
</feature>
<feature type="compositionally biased region" description="Basic and acidic residues" evidence="3">
    <location>
        <begin position="746"/>
        <end position="756"/>
    </location>
</feature>
<evidence type="ECO:0000256" key="2">
    <source>
        <dbReference type="SAM" id="Coils"/>
    </source>
</evidence>
<dbReference type="OrthoDB" id="21495at2759"/>
<feature type="region of interest" description="Disordered" evidence="3">
    <location>
        <begin position="90"/>
        <end position="208"/>
    </location>
</feature>
<feature type="compositionally biased region" description="Low complexity" evidence="3">
    <location>
        <begin position="1159"/>
        <end position="1173"/>
    </location>
</feature>
<proteinExistence type="predicted"/>
<feature type="compositionally biased region" description="Pro residues" evidence="3">
    <location>
        <begin position="1217"/>
        <end position="1229"/>
    </location>
</feature>
<feature type="compositionally biased region" description="Low complexity" evidence="3">
    <location>
        <begin position="1085"/>
        <end position="1099"/>
    </location>
</feature>
<dbReference type="SUPFAM" id="SSF46689">
    <property type="entry name" value="Homeodomain-like"/>
    <property type="match status" value="2"/>
</dbReference>
<feature type="compositionally biased region" description="Low complexity" evidence="3">
    <location>
        <begin position="106"/>
        <end position="150"/>
    </location>
</feature>
<evidence type="ECO:0000259" key="4">
    <source>
        <dbReference type="SMART" id="SM00389"/>
    </source>
</evidence>
<feature type="compositionally biased region" description="Low complexity" evidence="3">
    <location>
        <begin position="1329"/>
        <end position="1344"/>
    </location>
</feature>
<dbReference type="GO" id="GO:0003677">
    <property type="term" value="F:DNA binding"/>
    <property type="evidence" value="ECO:0007669"/>
    <property type="project" value="InterPro"/>
</dbReference>
<name>A0A2R6XI37_MARPO</name>
<feature type="coiled-coil region" evidence="2">
    <location>
        <begin position="56"/>
        <end position="90"/>
    </location>
</feature>
<evidence type="ECO:0000313" key="6">
    <source>
        <dbReference type="Proteomes" id="UP000244005"/>
    </source>
</evidence>
<feature type="compositionally biased region" description="Low complexity" evidence="3">
    <location>
        <begin position="1043"/>
        <end position="1057"/>
    </location>
</feature>
<feature type="region of interest" description="Disordered" evidence="3">
    <location>
        <begin position="822"/>
        <end position="1389"/>
    </location>
</feature>
<feature type="compositionally biased region" description="Low complexity" evidence="3">
    <location>
        <begin position="947"/>
        <end position="963"/>
    </location>
</feature>
<feature type="domain" description="Homeobox" evidence="4">
    <location>
        <begin position="1606"/>
        <end position="1670"/>
    </location>
</feature>
<feature type="region of interest" description="Disordered" evidence="3">
    <location>
        <begin position="605"/>
        <end position="667"/>
    </location>
</feature>
<organism evidence="5 6">
    <name type="scientific">Marchantia polymorpha</name>
    <name type="common">Common liverwort</name>
    <name type="synonym">Marchantia aquatica</name>
    <dbReference type="NCBI Taxonomy" id="3197"/>
    <lineage>
        <taxon>Eukaryota</taxon>
        <taxon>Viridiplantae</taxon>
        <taxon>Streptophyta</taxon>
        <taxon>Embryophyta</taxon>
        <taxon>Marchantiophyta</taxon>
        <taxon>Marchantiopsida</taxon>
        <taxon>Marchantiidae</taxon>
        <taxon>Marchantiales</taxon>
        <taxon>Marchantiaceae</taxon>
        <taxon>Marchantia</taxon>
    </lineage>
</organism>
<feature type="compositionally biased region" description="Basic and acidic residues" evidence="3">
    <location>
        <begin position="610"/>
        <end position="629"/>
    </location>
</feature>
<dbReference type="InterPro" id="IPR009057">
    <property type="entry name" value="Homeodomain-like_sf"/>
</dbReference>
<keyword evidence="2" id="KW-0175">Coiled coil</keyword>
<feature type="compositionally biased region" description="Low complexity" evidence="3">
    <location>
        <begin position="1140"/>
        <end position="1151"/>
    </location>
</feature>
<feature type="compositionally biased region" description="Low complexity" evidence="3">
    <location>
        <begin position="1179"/>
        <end position="1195"/>
    </location>
</feature>
<dbReference type="EMBL" id="KZ772685">
    <property type="protein sequence ID" value="PTQ45771.1"/>
    <property type="molecule type" value="Genomic_DNA"/>
</dbReference>
<feature type="compositionally biased region" description="Low complexity" evidence="3">
    <location>
        <begin position="1024"/>
        <end position="1035"/>
    </location>
</feature>
<feature type="compositionally biased region" description="Acidic residues" evidence="3">
    <location>
        <begin position="1360"/>
        <end position="1373"/>
    </location>
</feature>
<dbReference type="GO" id="GO:0005634">
    <property type="term" value="C:nucleus"/>
    <property type="evidence" value="ECO:0007669"/>
    <property type="project" value="UniProtKB-SubCell"/>
</dbReference>
<sequence length="1697" mass="180861">MDPNDEEEAQRIAKILTGKSPVFLKRVLKLSGRDDLARLVEPGQQDRRRDEMAQKLGALKKQTASLADQLRNSQEQAANLAQLLDLLSQNQGSPAAAPTSSGGGRVPSPVGGSPGGRVPSPVGGSPGRSVPSPVGGSPGRSVPSPVGGSPARPAPESAIEDSSPGSIPRPDPKRRRLNDSEPPGATGTAAPSRQQSPPAPAPAPAAGLAQTEWRDPLYYKPSAQDDPDGFRAGSPIPSDISRVQIVVEQAQPVPPATAVVVDEPIFPPSPRNSTAPELRKLVLTPVSWLDDDFDPKLLAEARARNYAKERGIQRPEVNVNDPRVQLLTLRAETRIAYLSQIQEEFISTMWHDSRTVERKTQMIREVLHTVNVYKSALVREARHCSLMCFGNHDDPLGCCWLEKFDSVSQQAPGTRWVRALQVNQRDITCIIVNHIIDDPTVRGVKRYPKFIIDIMEEWQKLHRDNPNPDGAELQELQSRTGLPPKRIQIYLQRYRWEKLHPILHDDVPLPPPGERIPLQYQLVRLAASSRKKPWVSKPNAAYIGKSIGCTGAQVVRWHQIFRQRNPGLVKDRRTVTRAEVVEAVNNTMEGLMSAEEYDRRRRAYVAAQQQHEEDHPELSEAQDESKFEKELEDMLEAEKDLTGGNVTPEREPEADPEADPGPELDVAEDQTGGALMLSDGEEMELAPVDGSTEDQTGGALTLSPGGQVQLPPVDGSTEDQTGGALTLPPGGQVQLPPVDGSTDGETSSRAREDQKMRDLEAELYEDIRNVGEDAASIDYLKQCLTEAAAIPEIELPPFLDASPGSGSKSVYVAEELYGGSAVEATAPPQAQSERVPTRAEAGTPGLGGPDSSALTPAGPSDSLGTGRPASPQPRSPAARPGSSPSGAGQPASPQPRTPADEAEVLLDWLLSTPEGPDSPPGFLLAPTPAELSGSPGTGRPASPQPRSPAARAGSSPSGAGRPASPQPRSPAARAGSSPSKAGRPASPQPGSPGGEAAVMLDWLLATPEGPDSPPGFPPSPTPAGPSGSPGTGQPASPQPRSPAAPAGSSPSGAGRPASPQPRSPAAPAGSSPSGAGRPASPQPRSPAARAGSSPSKAGRPASPQPGSPGGEAAVMLDWLLATPEGPDSPPGFPPSPTPAGPSGSPGTGQPASPQPRSPAAPAGSSPSGAGRPASPQPRSPAAQAGSSPSGALRPASPQPRSPAAQAGPSTSGTGQPAPAPRQLPAPPAWPRTKAQARGSKSARQPAADPGQAPRQAPAGPPGPDGAGVVDRQQPAPRPEQAPRQAPAGPPGPDGAGVVDRQQPAPRPEQAPRQAPAGPPGPDGAGVVDRQQPAPRPGQAPRQAPQGPPGPEPDPGSGSESESESDEEAEEAEEGDAKKGREKTPEPDADWFEASRQDIAARLEGDVPFVADSVRGVLMADSTLEMKKKAIEEKDVLQMIRWHYQDYMVPPNSPLDETMIRVNDNCQKLVDLYRMRIINRPRHVKASCDEQVDPRRCCWNKHFKLIEEEPDEDKKKEMILLWFRREMIGTIMGSLKTDPKWGKGVKIKYWPQFCLNKLTTFYEVNEFNPYAFRLTPALAEETGMHLDGIKNWIRNRRAKAARLRGSVQKQRLFTKQIRDIMKQWIMGRLDDPFLYPLDVIALNAQTNLTERQIKDWLKDFKKAHKNLINPALKHNPAKRRAQVKQIAEGQIAPQPPDP</sequence>
<gene>
    <name evidence="5" type="ORF">MARPO_0013s0029</name>
</gene>
<dbReference type="CDD" id="cd00086">
    <property type="entry name" value="homeodomain"/>
    <property type="match status" value="2"/>
</dbReference>
<protein>
    <recommendedName>
        <fullName evidence="4">Homeobox domain-containing protein</fullName>
    </recommendedName>
</protein>
<evidence type="ECO:0000313" key="5">
    <source>
        <dbReference type="EMBL" id="PTQ45771.1"/>
    </source>
</evidence>
<feature type="compositionally biased region" description="Low complexity" evidence="3">
    <location>
        <begin position="875"/>
        <end position="891"/>
    </location>
</feature>
<evidence type="ECO:0000256" key="3">
    <source>
        <dbReference type="SAM" id="MobiDB-lite"/>
    </source>
</evidence>
<keyword evidence="6" id="KW-1185">Reference proteome</keyword>
<feature type="compositionally biased region" description="Pro residues" evidence="3">
    <location>
        <begin position="1010"/>
        <end position="1023"/>
    </location>
</feature>
<dbReference type="SMART" id="SM00389">
    <property type="entry name" value="HOX"/>
    <property type="match status" value="2"/>
</dbReference>
<reference evidence="6" key="1">
    <citation type="journal article" date="2017" name="Cell">
        <title>Insights into land plant evolution garnered from the Marchantia polymorpha genome.</title>
        <authorList>
            <person name="Bowman J.L."/>
            <person name="Kohchi T."/>
            <person name="Yamato K.T."/>
            <person name="Jenkins J."/>
            <person name="Shu S."/>
            <person name="Ishizaki K."/>
            <person name="Yamaoka S."/>
            <person name="Nishihama R."/>
            <person name="Nakamura Y."/>
            <person name="Berger F."/>
            <person name="Adam C."/>
            <person name="Aki S.S."/>
            <person name="Althoff F."/>
            <person name="Araki T."/>
            <person name="Arteaga-Vazquez M.A."/>
            <person name="Balasubrmanian S."/>
            <person name="Barry K."/>
            <person name="Bauer D."/>
            <person name="Boehm C.R."/>
            <person name="Briginshaw L."/>
            <person name="Caballero-Perez J."/>
            <person name="Catarino B."/>
            <person name="Chen F."/>
            <person name="Chiyoda S."/>
            <person name="Chovatia M."/>
            <person name="Davies K.M."/>
            <person name="Delmans M."/>
            <person name="Demura T."/>
            <person name="Dierschke T."/>
            <person name="Dolan L."/>
            <person name="Dorantes-Acosta A.E."/>
            <person name="Eklund D.M."/>
            <person name="Florent S.N."/>
            <person name="Flores-Sandoval E."/>
            <person name="Fujiyama A."/>
            <person name="Fukuzawa H."/>
            <person name="Galik B."/>
            <person name="Grimanelli D."/>
            <person name="Grimwood J."/>
            <person name="Grossniklaus U."/>
            <person name="Hamada T."/>
            <person name="Haseloff J."/>
            <person name="Hetherington A.J."/>
            <person name="Higo A."/>
            <person name="Hirakawa Y."/>
            <person name="Hundley H.N."/>
            <person name="Ikeda Y."/>
            <person name="Inoue K."/>
            <person name="Inoue S.I."/>
            <person name="Ishida S."/>
            <person name="Jia Q."/>
            <person name="Kakita M."/>
            <person name="Kanazawa T."/>
            <person name="Kawai Y."/>
            <person name="Kawashima T."/>
            <person name="Kennedy M."/>
            <person name="Kinose K."/>
            <person name="Kinoshita T."/>
            <person name="Kohara Y."/>
            <person name="Koide E."/>
            <person name="Komatsu K."/>
            <person name="Kopischke S."/>
            <person name="Kubo M."/>
            <person name="Kyozuka J."/>
            <person name="Lagercrantz U."/>
            <person name="Lin S.S."/>
            <person name="Lindquist E."/>
            <person name="Lipzen A.M."/>
            <person name="Lu C.W."/>
            <person name="De Luna E."/>
            <person name="Martienssen R.A."/>
            <person name="Minamino N."/>
            <person name="Mizutani M."/>
            <person name="Mizutani M."/>
            <person name="Mochizuki N."/>
            <person name="Monte I."/>
            <person name="Mosher R."/>
            <person name="Nagasaki H."/>
            <person name="Nakagami H."/>
            <person name="Naramoto S."/>
            <person name="Nishitani K."/>
            <person name="Ohtani M."/>
            <person name="Okamoto T."/>
            <person name="Okumura M."/>
            <person name="Phillips J."/>
            <person name="Pollak B."/>
            <person name="Reinders A."/>
            <person name="Rovekamp M."/>
            <person name="Sano R."/>
            <person name="Sawa S."/>
            <person name="Schmid M.W."/>
            <person name="Shirakawa M."/>
            <person name="Solano R."/>
            <person name="Spunde A."/>
            <person name="Suetsugu N."/>
            <person name="Sugano S."/>
            <person name="Sugiyama A."/>
            <person name="Sun R."/>
            <person name="Suzuki Y."/>
            <person name="Takenaka M."/>
            <person name="Takezawa D."/>
            <person name="Tomogane H."/>
            <person name="Tsuzuki M."/>
            <person name="Ueda T."/>
            <person name="Umeda M."/>
            <person name="Ward J.M."/>
            <person name="Watanabe Y."/>
            <person name="Yazaki K."/>
            <person name="Yokoyama R."/>
            <person name="Yoshitake Y."/>
            <person name="Yotsui I."/>
            <person name="Zachgo S."/>
            <person name="Schmutz J."/>
        </authorList>
    </citation>
    <scope>NUCLEOTIDE SEQUENCE [LARGE SCALE GENOMIC DNA]</scope>
    <source>
        <strain evidence="6">Tak-1</strain>
    </source>
</reference>
<feature type="domain" description="Homeobox" evidence="4">
    <location>
        <begin position="438"/>
        <end position="505"/>
    </location>
</feature>